<gene>
    <name evidence="1" type="ORF">TVAG_189010</name>
</gene>
<sequence length="172" mass="20476">MFPLIAVRRFINEETDDDNWGFDLTYHSPWGKIGLGYHSNAEESEEEDSNILTLIIPKTYSIYDTPAWRMYLGAKELWESHRSPLFKSNDAHDYFDKIGFRYRISKLEEELRKHQKAVKKLPRAKPNLEIVPFAVQHQMRCMSLKNYKNQLIREGKPIPKWLSSELRFCHFI</sequence>
<dbReference type="AlphaFoldDB" id="A2F321"/>
<name>A2F321_TRIV3</name>
<dbReference type="RefSeq" id="XP_001313614.1">
    <property type="nucleotide sequence ID" value="XM_001313613.1"/>
</dbReference>
<protein>
    <submittedName>
        <fullName evidence="1">Uncharacterized protein</fullName>
    </submittedName>
</protein>
<keyword evidence="2" id="KW-1185">Reference proteome</keyword>
<dbReference type="VEuPathDB" id="TrichDB:TVAG_189010"/>
<evidence type="ECO:0000313" key="1">
    <source>
        <dbReference type="EMBL" id="EAY00685.1"/>
    </source>
</evidence>
<accession>A2F321</accession>
<dbReference type="InParanoid" id="A2F321"/>
<proteinExistence type="predicted"/>
<dbReference type="EMBL" id="DS113592">
    <property type="protein sequence ID" value="EAY00685.1"/>
    <property type="molecule type" value="Genomic_DNA"/>
</dbReference>
<evidence type="ECO:0000313" key="2">
    <source>
        <dbReference type="Proteomes" id="UP000001542"/>
    </source>
</evidence>
<reference evidence="1" key="1">
    <citation type="submission" date="2006-10" db="EMBL/GenBank/DDBJ databases">
        <authorList>
            <person name="Amadeo P."/>
            <person name="Zhao Q."/>
            <person name="Wortman J."/>
            <person name="Fraser-Liggett C."/>
            <person name="Carlton J."/>
        </authorList>
    </citation>
    <scope>NUCLEOTIDE SEQUENCE</scope>
    <source>
        <strain evidence="1">G3</strain>
    </source>
</reference>
<organism evidence="1 2">
    <name type="scientific">Trichomonas vaginalis (strain ATCC PRA-98 / G3)</name>
    <dbReference type="NCBI Taxonomy" id="412133"/>
    <lineage>
        <taxon>Eukaryota</taxon>
        <taxon>Metamonada</taxon>
        <taxon>Parabasalia</taxon>
        <taxon>Trichomonadida</taxon>
        <taxon>Trichomonadidae</taxon>
        <taxon>Trichomonas</taxon>
    </lineage>
</organism>
<dbReference type="KEGG" id="tva:4758510"/>
<dbReference type="Proteomes" id="UP000001542">
    <property type="component" value="Unassembled WGS sequence"/>
</dbReference>
<dbReference type="VEuPathDB" id="TrichDB:TVAGG3_0762280"/>
<reference evidence="1" key="2">
    <citation type="journal article" date="2007" name="Science">
        <title>Draft genome sequence of the sexually transmitted pathogen Trichomonas vaginalis.</title>
        <authorList>
            <person name="Carlton J.M."/>
            <person name="Hirt R.P."/>
            <person name="Silva J.C."/>
            <person name="Delcher A.L."/>
            <person name="Schatz M."/>
            <person name="Zhao Q."/>
            <person name="Wortman J.R."/>
            <person name="Bidwell S.L."/>
            <person name="Alsmark U.C.M."/>
            <person name="Besteiro S."/>
            <person name="Sicheritz-Ponten T."/>
            <person name="Noel C.J."/>
            <person name="Dacks J.B."/>
            <person name="Foster P.G."/>
            <person name="Simillion C."/>
            <person name="Van de Peer Y."/>
            <person name="Miranda-Saavedra D."/>
            <person name="Barton G.J."/>
            <person name="Westrop G.D."/>
            <person name="Mueller S."/>
            <person name="Dessi D."/>
            <person name="Fiori P.L."/>
            <person name="Ren Q."/>
            <person name="Paulsen I."/>
            <person name="Zhang H."/>
            <person name="Bastida-Corcuera F.D."/>
            <person name="Simoes-Barbosa A."/>
            <person name="Brown M.T."/>
            <person name="Hayes R.D."/>
            <person name="Mukherjee M."/>
            <person name="Okumura C.Y."/>
            <person name="Schneider R."/>
            <person name="Smith A.J."/>
            <person name="Vanacova S."/>
            <person name="Villalvazo M."/>
            <person name="Haas B.J."/>
            <person name="Pertea M."/>
            <person name="Feldblyum T.V."/>
            <person name="Utterback T.R."/>
            <person name="Shu C.L."/>
            <person name="Osoegawa K."/>
            <person name="de Jong P.J."/>
            <person name="Hrdy I."/>
            <person name="Horvathova L."/>
            <person name="Zubacova Z."/>
            <person name="Dolezal P."/>
            <person name="Malik S.B."/>
            <person name="Logsdon J.M. Jr."/>
            <person name="Henze K."/>
            <person name="Gupta A."/>
            <person name="Wang C.C."/>
            <person name="Dunne R.L."/>
            <person name="Upcroft J.A."/>
            <person name="Upcroft P."/>
            <person name="White O."/>
            <person name="Salzberg S.L."/>
            <person name="Tang P."/>
            <person name="Chiu C.-H."/>
            <person name="Lee Y.-S."/>
            <person name="Embley T.M."/>
            <person name="Coombs G.H."/>
            <person name="Mottram J.C."/>
            <person name="Tachezy J."/>
            <person name="Fraser-Liggett C.M."/>
            <person name="Johnson P.J."/>
        </authorList>
    </citation>
    <scope>NUCLEOTIDE SEQUENCE [LARGE SCALE GENOMIC DNA]</scope>
    <source>
        <strain evidence="1">G3</strain>
    </source>
</reference>